<dbReference type="Pfam" id="PF00076">
    <property type="entry name" value="RRM_1"/>
    <property type="match status" value="1"/>
</dbReference>
<feature type="compositionally biased region" description="Basic and acidic residues" evidence="4">
    <location>
        <begin position="955"/>
        <end position="984"/>
    </location>
</feature>
<dbReference type="GO" id="GO:0006508">
    <property type="term" value="P:proteolysis"/>
    <property type="evidence" value="ECO:0007669"/>
    <property type="project" value="UniProtKB-KW"/>
</dbReference>
<dbReference type="InterPro" id="IPR000668">
    <property type="entry name" value="Peptidase_C1A_C"/>
</dbReference>
<dbReference type="PROSITE" id="PS50102">
    <property type="entry name" value="RRM"/>
    <property type="match status" value="1"/>
</dbReference>
<dbReference type="Pfam" id="PF00112">
    <property type="entry name" value="Peptidase_C1"/>
    <property type="match status" value="1"/>
</dbReference>
<dbReference type="InterPro" id="IPR012677">
    <property type="entry name" value="Nucleotide-bd_a/b_plait_sf"/>
</dbReference>
<dbReference type="InterPro" id="IPR013201">
    <property type="entry name" value="Prot_inhib_I29"/>
</dbReference>
<dbReference type="SUPFAM" id="SSF54001">
    <property type="entry name" value="Cysteine proteinases"/>
    <property type="match status" value="1"/>
</dbReference>
<dbReference type="PANTHER" id="PTHR12411">
    <property type="entry name" value="CYSTEINE PROTEASE FAMILY C1-RELATED"/>
    <property type="match status" value="1"/>
</dbReference>
<dbReference type="CDD" id="cd02248">
    <property type="entry name" value="Peptidase_C1A"/>
    <property type="match status" value="1"/>
</dbReference>
<feature type="region of interest" description="Disordered" evidence="4">
    <location>
        <begin position="910"/>
        <end position="1015"/>
    </location>
</feature>
<comment type="similarity">
    <text evidence="1">Belongs to the peptidase C1 family.</text>
</comment>
<dbReference type="PROSITE" id="PS00139">
    <property type="entry name" value="THIOL_PROTEASE_CYS"/>
    <property type="match status" value="1"/>
</dbReference>
<dbReference type="InterPro" id="IPR038765">
    <property type="entry name" value="Papain-like_cys_pep_sf"/>
</dbReference>
<evidence type="ECO:0000256" key="5">
    <source>
        <dbReference type="SAM" id="SignalP"/>
    </source>
</evidence>
<dbReference type="InterPro" id="IPR039417">
    <property type="entry name" value="Peptidase_C1A_papain-like"/>
</dbReference>
<keyword evidence="7" id="KW-0378">Hydrolase</keyword>
<dbReference type="InterPro" id="IPR015919">
    <property type="entry name" value="Cadherin-like_sf"/>
</dbReference>
<dbReference type="Pfam" id="PF08246">
    <property type="entry name" value="Inhibitor_I29"/>
    <property type="match status" value="1"/>
</dbReference>
<dbReference type="Gene3D" id="3.30.70.330">
    <property type="match status" value="2"/>
</dbReference>
<dbReference type="InterPro" id="IPR043914">
    <property type="entry name" value="DUF5763"/>
</dbReference>
<reference evidence="7" key="1">
    <citation type="submission" date="2022-08" db="EMBL/GenBank/DDBJ databases">
        <title>Novel sulfate-reducing endosymbionts in the free-living metamonad Anaeramoeba.</title>
        <authorList>
            <person name="Jerlstrom-Hultqvist J."/>
            <person name="Cepicka I."/>
            <person name="Gallot-Lavallee L."/>
            <person name="Salas-Leiva D."/>
            <person name="Curtis B.A."/>
            <person name="Zahonova K."/>
            <person name="Pipaliya S."/>
            <person name="Dacks J."/>
            <person name="Roger A.J."/>
        </authorList>
    </citation>
    <scope>NUCLEOTIDE SEQUENCE</scope>
    <source>
        <strain evidence="7">Schooner1</strain>
    </source>
</reference>
<feature type="region of interest" description="Disordered" evidence="4">
    <location>
        <begin position="823"/>
        <end position="887"/>
    </location>
</feature>
<keyword evidence="7" id="KW-0645">Protease</keyword>
<evidence type="ECO:0000259" key="6">
    <source>
        <dbReference type="PROSITE" id="PS50102"/>
    </source>
</evidence>
<feature type="compositionally biased region" description="Polar residues" evidence="4">
    <location>
        <begin position="829"/>
        <end position="841"/>
    </location>
</feature>
<feature type="compositionally biased region" description="Basic and acidic residues" evidence="4">
    <location>
        <begin position="910"/>
        <end position="923"/>
    </location>
</feature>
<feature type="region of interest" description="Disordered" evidence="4">
    <location>
        <begin position="598"/>
        <end position="619"/>
    </location>
</feature>
<evidence type="ECO:0000256" key="4">
    <source>
        <dbReference type="SAM" id="MobiDB-lite"/>
    </source>
</evidence>
<dbReference type="InterPro" id="IPR013783">
    <property type="entry name" value="Ig-like_fold"/>
</dbReference>
<evidence type="ECO:0000313" key="8">
    <source>
        <dbReference type="Proteomes" id="UP001150062"/>
    </source>
</evidence>
<dbReference type="SMART" id="SM00848">
    <property type="entry name" value="Inhibitor_I29"/>
    <property type="match status" value="1"/>
</dbReference>
<dbReference type="Pfam" id="PF19067">
    <property type="entry name" value="DUF5763"/>
    <property type="match status" value="1"/>
</dbReference>
<protein>
    <submittedName>
        <fullName evidence="7">Cysteine protease</fullName>
    </submittedName>
</protein>
<gene>
    <name evidence="7" type="ORF">M0813_00623</name>
</gene>
<sequence>MKISFLFIFFLIAATIFAYLPESKDHVEAFQIFKKKFNRNYHPLEEQHRLQIFKKKLERIHEHNSNPKNTFKIGINKFSDLSNEEYIATYTTNYDHNQVKHKANTISKDNGFVTLPNSVDNRGTHCVEIKDQSSCGSCWTFGANAFFEGALYDNYGILVELSEQQTLSCTYKDPGDGYISVPTSWGTYTGGCDGGSMYHVEELNQKYLASVSSKNYPYVATDGTCMKGYDKIFRINDDEEIGDVEGISETELKQLISRHGVVGILISASNDDFMDYHSGVFNSQKCNGGLDHAVSLVGYGTDGDYAYWILRNSYGNTWGVNGYMYLARGISQSGTSSFPYGMCGVRSSIYFLKNQPTTSLKKMELIQNFKCEDQVGKWTCTFNETSDANLYKIYWHQSDLDNISEDTVECSNGVCEYTRTEDDLTGLQFAARSFIDDDDFLQYGQRTYWYQIGTDLPPFYYGPLLDQILEAEDEFEYTFGEDVFVDPEGQELSYSANQEDSDTLPDWLSYDGQRKFHGTAPDKNATFVIQVKAKDPNDNEIVKEFTIEIQKSFGYRIASCGLWILLVFSILSQRPKARTDAAEGGKIFDPFYAQNKMNKKKGTNEKKKKSRSNGRKRQRKNLLTGETKLFLKNISYFAGENELLNYFNGIIDVRECNIYKDKSQKPIGLGSVEIKGTSMKGGNKTKNSQGKEKKYSKKYIFIHNIPFVLTKEKILKLFEKYNPIKIKIKINKRYNSNNGKAYMKFKNEKDRNNSLNFNETSINNRKIYVMKAYKKPNNIKKESLKLKNKMKNMKEKIKLLEHFQIDFIEKMNNYEKRIKELEKSKSQDLNHGNSRNTSNIFENENNNYKKNEKEKEKGVGFEMKNNNKNKNENEKEKGKEKKVGKEVENYNENENKIEIEKENIKKNEDININQNEKENEKKKNKERKKKNINKNEKEVGLEMNNNNNNKNKNKNKNENKNENKKEKENEKENDYENEKVKETIEENLNENENEIEKEKEIENANDEEYNNNIIDDNKNNSNLKITELESKQTNQNINNKIEKEKKINNKKINIDLTRNTSRKNSIKCKGIKKDGKKCLNNTLSYNGYCNLHEDQFINNKKN</sequence>
<dbReference type="Proteomes" id="UP001150062">
    <property type="component" value="Unassembled WGS sequence"/>
</dbReference>
<feature type="chain" id="PRO_5046183108" evidence="5">
    <location>
        <begin position="19"/>
        <end position="1102"/>
    </location>
</feature>
<feature type="compositionally biased region" description="Basic and acidic residues" evidence="4">
    <location>
        <begin position="869"/>
        <end position="887"/>
    </location>
</feature>
<evidence type="ECO:0000256" key="2">
    <source>
        <dbReference type="ARBA" id="ARBA00023157"/>
    </source>
</evidence>
<dbReference type="InterPro" id="IPR000504">
    <property type="entry name" value="RRM_dom"/>
</dbReference>
<dbReference type="Pfam" id="PF05345">
    <property type="entry name" value="He_PIG"/>
    <property type="match status" value="1"/>
</dbReference>
<dbReference type="SMART" id="SM00360">
    <property type="entry name" value="RRM"/>
    <property type="match status" value="1"/>
</dbReference>
<dbReference type="SMART" id="SM00736">
    <property type="entry name" value="CADG"/>
    <property type="match status" value="1"/>
</dbReference>
<keyword evidence="5" id="KW-0732">Signal</keyword>
<dbReference type="InterPro" id="IPR035979">
    <property type="entry name" value="RBD_domain_sf"/>
</dbReference>
<feature type="compositionally biased region" description="Basic and acidic residues" evidence="4">
    <location>
        <begin position="847"/>
        <end position="859"/>
    </location>
</feature>
<accession>A0ABQ8XPF3</accession>
<dbReference type="Gene3D" id="2.60.40.10">
    <property type="entry name" value="Immunoglobulins"/>
    <property type="match status" value="1"/>
</dbReference>
<dbReference type="Gene3D" id="3.90.70.10">
    <property type="entry name" value="Cysteine proteinases"/>
    <property type="match status" value="1"/>
</dbReference>
<feature type="signal peptide" evidence="5">
    <location>
        <begin position="1"/>
        <end position="18"/>
    </location>
</feature>
<evidence type="ECO:0000313" key="7">
    <source>
        <dbReference type="EMBL" id="KAJ6233990.1"/>
    </source>
</evidence>
<evidence type="ECO:0000256" key="3">
    <source>
        <dbReference type="PROSITE-ProRule" id="PRU00176"/>
    </source>
</evidence>
<dbReference type="SUPFAM" id="SSF54928">
    <property type="entry name" value="RNA-binding domain, RBD"/>
    <property type="match status" value="2"/>
</dbReference>
<organism evidence="7 8">
    <name type="scientific">Anaeramoeba flamelloides</name>
    <dbReference type="NCBI Taxonomy" id="1746091"/>
    <lineage>
        <taxon>Eukaryota</taxon>
        <taxon>Metamonada</taxon>
        <taxon>Anaeramoebidae</taxon>
        <taxon>Anaeramoeba</taxon>
    </lineage>
</organism>
<dbReference type="SMART" id="SM00645">
    <property type="entry name" value="Pept_C1"/>
    <property type="match status" value="1"/>
</dbReference>
<dbReference type="InterPro" id="IPR013128">
    <property type="entry name" value="Peptidase_C1A"/>
</dbReference>
<dbReference type="EMBL" id="JAOAOG010000272">
    <property type="protein sequence ID" value="KAJ6233990.1"/>
    <property type="molecule type" value="Genomic_DNA"/>
</dbReference>
<keyword evidence="3" id="KW-0694">RNA-binding</keyword>
<name>A0ABQ8XPF3_9EUKA</name>
<keyword evidence="2" id="KW-1015">Disulfide bond</keyword>
<dbReference type="SUPFAM" id="SSF49313">
    <property type="entry name" value="Cadherin-like"/>
    <property type="match status" value="1"/>
</dbReference>
<dbReference type="InterPro" id="IPR006644">
    <property type="entry name" value="Cadg"/>
</dbReference>
<dbReference type="InterPro" id="IPR000169">
    <property type="entry name" value="Pept_cys_AS"/>
</dbReference>
<dbReference type="PRINTS" id="PR00705">
    <property type="entry name" value="PAPAIN"/>
</dbReference>
<dbReference type="GO" id="GO:0008233">
    <property type="term" value="F:peptidase activity"/>
    <property type="evidence" value="ECO:0007669"/>
    <property type="project" value="UniProtKB-KW"/>
</dbReference>
<proteinExistence type="inferred from homology"/>
<keyword evidence="8" id="KW-1185">Reference proteome</keyword>
<evidence type="ECO:0000256" key="1">
    <source>
        <dbReference type="ARBA" id="ARBA00008455"/>
    </source>
</evidence>
<comment type="caution">
    <text evidence="7">The sequence shown here is derived from an EMBL/GenBank/DDBJ whole genome shotgun (WGS) entry which is preliminary data.</text>
</comment>
<feature type="domain" description="RRM" evidence="6">
    <location>
        <begin position="698"/>
        <end position="774"/>
    </location>
</feature>